<evidence type="ECO:0000256" key="3">
    <source>
        <dbReference type="ARBA" id="ARBA00022723"/>
    </source>
</evidence>
<dbReference type="AlphaFoldDB" id="A0A1J5SP18"/>
<accession>A0A1J5SP18</accession>
<sequence length="166" mass="18740">MAFTLKPETLARIDEVITHYPVKRSASLPLLHLVQEEQGYISDEAIEWIAAKLELQPINIYELVTFYPMFRRHPIGRRHVKVCRTLSCALNGGYKVCERLEKEFSTHRGEISPDGEVTIEFVECLASCGSGPVVMIDDELHERVDEAKASALAAQIRDEAKKRAST</sequence>
<dbReference type="GO" id="GO:0046872">
    <property type="term" value="F:metal ion binding"/>
    <property type="evidence" value="ECO:0007669"/>
    <property type="project" value="UniProtKB-KW"/>
</dbReference>
<dbReference type="NCBIfam" id="TIGR01958">
    <property type="entry name" value="nuoE_fam"/>
    <property type="match status" value="1"/>
</dbReference>
<evidence type="ECO:0000256" key="1">
    <source>
        <dbReference type="ARBA" id="ARBA00010643"/>
    </source>
</evidence>
<proteinExistence type="inferred from homology"/>
<keyword evidence="4" id="KW-0408">Iron</keyword>
<dbReference type="EMBL" id="MLJW01000080">
    <property type="protein sequence ID" value="OIR01814.1"/>
    <property type="molecule type" value="Genomic_DNA"/>
</dbReference>
<dbReference type="PANTHER" id="PTHR10371">
    <property type="entry name" value="NADH DEHYDROGENASE UBIQUINONE FLAVOPROTEIN 2, MITOCHONDRIAL"/>
    <property type="match status" value="1"/>
</dbReference>
<dbReference type="SUPFAM" id="SSF52833">
    <property type="entry name" value="Thioredoxin-like"/>
    <property type="match status" value="1"/>
</dbReference>
<dbReference type="PANTHER" id="PTHR10371:SF3">
    <property type="entry name" value="NADH DEHYDROGENASE [UBIQUINONE] FLAVOPROTEIN 2, MITOCHONDRIAL"/>
    <property type="match status" value="1"/>
</dbReference>
<evidence type="ECO:0000256" key="6">
    <source>
        <dbReference type="ARBA" id="ARBA00034078"/>
    </source>
</evidence>
<dbReference type="InterPro" id="IPR036249">
    <property type="entry name" value="Thioredoxin-like_sf"/>
</dbReference>
<protein>
    <submittedName>
        <fullName evidence="7">NADH-quinone oxidoreductase subunit E</fullName>
        <ecNumber evidence="7">1.6.5.11</ecNumber>
    </submittedName>
</protein>
<dbReference type="InterPro" id="IPR002023">
    <property type="entry name" value="NuoE-like"/>
</dbReference>
<dbReference type="InterPro" id="IPR041921">
    <property type="entry name" value="NuoE_N"/>
</dbReference>
<evidence type="ECO:0000256" key="4">
    <source>
        <dbReference type="ARBA" id="ARBA00023004"/>
    </source>
</evidence>
<dbReference type="GO" id="GO:0051537">
    <property type="term" value="F:2 iron, 2 sulfur cluster binding"/>
    <property type="evidence" value="ECO:0007669"/>
    <property type="project" value="UniProtKB-KW"/>
</dbReference>
<name>A0A1J5SP18_9ZZZZ</name>
<dbReference type="InterPro" id="IPR042128">
    <property type="entry name" value="NuoE_dom"/>
</dbReference>
<organism evidence="7">
    <name type="scientific">mine drainage metagenome</name>
    <dbReference type="NCBI Taxonomy" id="410659"/>
    <lineage>
        <taxon>unclassified sequences</taxon>
        <taxon>metagenomes</taxon>
        <taxon>ecological metagenomes</taxon>
    </lineage>
</organism>
<keyword evidence="2" id="KW-0001">2Fe-2S</keyword>
<dbReference type="PIRSF" id="PIRSF000216">
    <property type="entry name" value="NADH_DH_24kDa"/>
    <property type="match status" value="1"/>
</dbReference>
<comment type="cofactor">
    <cofactor evidence="6">
        <name>[2Fe-2S] cluster</name>
        <dbReference type="ChEBI" id="CHEBI:190135"/>
    </cofactor>
</comment>
<dbReference type="CDD" id="cd03064">
    <property type="entry name" value="TRX_Fd_NuoE"/>
    <property type="match status" value="1"/>
</dbReference>
<dbReference type="Gene3D" id="3.40.30.10">
    <property type="entry name" value="Glutaredoxin"/>
    <property type="match status" value="1"/>
</dbReference>
<evidence type="ECO:0000256" key="5">
    <source>
        <dbReference type="ARBA" id="ARBA00023014"/>
    </source>
</evidence>
<keyword evidence="3" id="KW-0479">Metal-binding</keyword>
<evidence type="ECO:0000313" key="7">
    <source>
        <dbReference type="EMBL" id="OIR01814.1"/>
    </source>
</evidence>
<reference evidence="7" key="1">
    <citation type="submission" date="2016-10" db="EMBL/GenBank/DDBJ databases">
        <title>Sequence of Gallionella enrichment culture.</title>
        <authorList>
            <person name="Poehlein A."/>
            <person name="Muehling M."/>
            <person name="Daniel R."/>
        </authorList>
    </citation>
    <scope>NUCLEOTIDE SEQUENCE</scope>
</reference>
<keyword evidence="5" id="KW-0411">Iron-sulfur</keyword>
<dbReference type="GO" id="GO:0003954">
    <property type="term" value="F:NADH dehydrogenase activity"/>
    <property type="evidence" value="ECO:0007669"/>
    <property type="project" value="TreeGrafter"/>
</dbReference>
<keyword evidence="7" id="KW-0560">Oxidoreductase</keyword>
<gene>
    <name evidence="7" type="primary">nuoE_3</name>
    <name evidence="7" type="ORF">GALL_161160</name>
</gene>
<comment type="similarity">
    <text evidence="1">Belongs to the complex I 24 kDa subunit family.</text>
</comment>
<evidence type="ECO:0000256" key="2">
    <source>
        <dbReference type="ARBA" id="ARBA00022714"/>
    </source>
</evidence>
<dbReference type="EC" id="1.6.5.11" evidence="7"/>
<dbReference type="PROSITE" id="PS01099">
    <property type="entry name" value="COMPLEX1_24K"/>
    <property type="match status" value="1"/>
</dbReference>
<dbReference type="Pfam" id="PF01257">
    <property type="entry name" value="2Fe-2S_thioredx"/>
    <property type="match status" value="1"/>
</dbReference>
<comment type="caution">
    <text evidence="7">The sequence shown here is derived from an EMBL/GenBank/DDBJ whole genome shotgun (WGS) entry which is preliminary data.</text>
</comment>
<dbReference type="Gene3D" id="1.10.10.1590">
    <property type="entry name" value="NADH-quinone oxidoreductase subunit E"/>
    <property type="match status" value="1"/>
</dbReference>
<dbReference type="FunFam" id="1.10.10.1590:FF:000001">
    <property type="entry name" value="NADH-quinone oxidoreductase subunit E"/>
    <property type="match status" value="1"/>
</dbReference>